<evidence type="ECO:0000313" key="4">
    <source>
        <dbReference type="Proteomes" id="UP000324748"/>
    </source>
</evidence>
<keyword evidence="2" id="KW-0732">Signal</keyword>
<dbReference type="Proteomes" id="UP000324748">
    <property type="component" value="Unassembled WGS sequence"/>
</dbReference>
<reference evidence="3 4" key="1">
    <citation type="submission" date="2019-05" db="EMBL/GenBank/DDBJ databases">
        <title>Emergence of the Ug99 lineage of the wheat stem rust pathogen through somatic hybridization.</title>
        <authorList>
            <person name="Li F."/>
            <person name="Upadhyaya N.M."/>
            <person name="Sperschneider J."/>
            <person name="Matny O."/>
            <person name="Nguyen-Phuc H."/>
            <person name="Mago R."/>
            <person name="Raley C."/>
            <person name="Miller M.E."/>
            <person name="Silverstein K.A.T."/>
            <person name="Henningsen E."/>
            <person name="Hirsch C.D."/>
            <person name="Visser B."/>
            <person name="Pretorius Z.A."/>
            <person name="Steffenson B.J."/>
            <person name="Schwessinger B."/>
            <person name="Dodds P.N."/>
            <person name="Figueroa M."/>
        </authorList>
    </citation>
    <scope>NUCLEOTIDE SEQUENCE [LARGE SCALE GENOMIC DNA]</scope>
    <source>
        <strain evidence="3">21-0</strain>
    </source>
</reference>
<sequence>MVSLENNNISRLQFPSIKLLVIVLTALCGPSLPLSSAPTPVVSDFNTPMDLPVEAFFSRTKTPNDEPCRLPTGKTSKLKSNKSNHSPSKEPGEALSQSGGDFGMKYSTTELPELPNLHSSPQPRTNPRPQSVRLPDVIKPPAQAPHFPSAKPRNRDKVKDAIRNNWSYYFKKLSRKLLSMITTNAAAGNRWKIINVDFIANITSIDMPNNLTSPAAIFQGIMNSPGEGGGDMTRLLDQIVSLAPIGPLVHRTEVDLDFNLEQVVQLYFISPRESTTRLSSVGPGAIPRVTASSDQNGNPRGLKGTIDPLRDYLVDRAPIKTKSRIRESLKGQSAEFQSSQSPGIFKEAFSFWLSATLHQIHPFENRSWLSLCPSKLGKQNSRILTPCVVIFTSTKKDHIQSIITYDLPLL</sequence>
<protein>
    <submittedName>
        <fullName evidence="3">Uncharacterized protein</fullName>
    </submittedName>
</protein>
<feature type="compositionally biased region" description="Polar residues" evidence="1">
    <location>
        <begin position="117"/>
        <end position="129"/>
    </location>
</feature>
<evidence type="ECO:0000313" key="3">
    <source>
        <dbReference type="EMBL" id="KAA1069807.1"/>
    </source>
</evidence>
<proteinExistence type="predicted"/>
<organism evidence="3 4">
    <name type="scientific">Puccinia graminis f. sp. tritici</name>
    <dbReference type="NCBI Taxonomy" id="56615"/>
    <lineage>
        <taxon>Eukaryota</taxon>
        <taxon>Fungi</taxon>
        <taxon>Dikarya</taxon>
        <taxon>Basidiomycota</taxon>
        <taxon>Pucciniomycotina</taxon>
        <taxon>Pucciniomycetes</taxon>
        <taxon>Pucciniales</taxon>
        <taxon>Pucciniaceae</taxon>
        <taxon>Puccinia</taxon>
    </lineage>
</organism>
<dbReference type="OrthoDB" id="2497029at2759"/>
<comment type="caution">
    <text evidence="3">The sequence shown here is derived from an EMBL/GenBank/DDBJ whole genome shotgun (WGS) entry which is preliminary data.</text>
</comment>
<evidence type="ECO:0000256" key="1">
    <source>
        <dbReference type="SAM" id="MobiDB-lite"/>
    </source>
</evidence>
<feature type="region of interest" description="Disordered" evidence="1">
    <location>
        <begin position="59"/>
        <end position="157"/>
    </location>
</feature>
<accession>A0A5B0LY69</accession>
<keyword evidence="4" id="KW-1185">Reference proteome</keyword>
<dbReference type="EMBL" id="VSWC01000183">
    <property type="protein sequence ID" value="KAA1069807.1"/>
    <property type="molecule type" value="Genomic_DNA"/>
</dbReference>
<dbReference type="AlphaFoldDB" id="A0A5B0LY69"/>
<name>A0A5B0LY69_PUCGR</name>
<feature type="chain" id="PRO_5022675410" evidence="2">
    <location>
        <begin position="34"/>
        <end position="410"/>
    </location>
</feature>
<feature type="signal peptide" evidence="2">
    <location>
        <begin position="1"/>
        <end position="33"/>
    </location>
</feature>
<gene>
    <name evidence="3" type="ORF">PGT21_033613</name>
</gene>
<evidence type="ECO:0000256" key="2">
    <source>
        <dbReference type="SAM" id="SignalP"/>
    </source>
</evidence>